<reference evidence="3" key="1">
    <citation type="submission" date="2016-11" db="EMBL/GenBank/DDBJ databases">
        <authorList>
            <person name="Varghese N."/>
            <person name="Submissions S."/>
        </authorList>
    </citation>
    <scope>NUCLEOTIDE SEQUENCE [LARGE SCALE GENOMIC DNA]</scope>
    <source>
        <strain evidence="3">DSM 11792</strain>
    </source>
</reference>
<proteinExistence type="predicted"/>
<keyword evidence="1" id="KW-0472">Membrane</keyword>
<gene>
    <name evidence="2" type="ORF">SAMN02745218_00138</name>
</gene>
<name>A0A1M4SIW8_9FIRM</name>
<evidence type="ECO:0008006" key="4">
    <source>
        <dbReference type="Google" id="ProtNLM"/>
    </source>
</evidence>
<evidence type="ECO:0000313" key="2">
    <source>
        <dbReference type="EMBL" id="SHE32136.1"/>
    </source>
</evidence>
<dbReference type="EMBL" id="FQUW01000004">
    <property type="protein sequence ID" value="SHE32136.1"/>
    <property type="molecule type" value="Genomic_DNA"/>
</dbReference>
<feature type="transmembrane region" description="Helical" evidence="1">
    <location>
        <begin position="108"/>
        <end position="129"/>
    </location>
</feature>
<keyword evidence="1" id="KW-1133">Transmembrane helix</keyword>
<keyword evidence="1" id="KW-0812">Transmembrane</keyword>
<organism evidence="2 3">
    <name type="scientific">Desulfofundulus australicus DSM 11792</name>
    <dbReference type="NCBI Taxonomy" id="1121425"/>
    <lineage>
        <taxon>Bacteria</taxon>
        <taxon>Bacillati</taxon>
        <taxon>Bacillota</taxon>
        <taxon>Clostridia</taxon>
        <taxon>Eubacteriales</taxon>
        <taxon>Peptococcaceae</taxon>
        <taxon>Desulfofundulus</taxon>
    </lineage>
</organism>
<dbReference type="OrthoDB" id="1683367at2"/>
<dbReference type="Proteomes" id="UP000184196">
    <property type="component" value="Unassembled WGS sequence"/>
</dbReference>
<evidence type="ECO:0000313" key="3">
    <source>
        <dbReference type="Proteomes" id="UP000184196"/>
    </source>
</evidence>
<evidence type="ECO:0000256" key="1">
    <source>
        <dbReference type="SAM" id="Phobius"/>
    </source>
</evidence>
<protein>
    <recommendedName>
        <fullName evidence="4">CAAX protease self-immunity</fullName>
    </recommendedName>
</protein>
<keyword evidence="3" id="KW-1185">Reference proteome</keyword>
<accession>A0A1M4SIW8</accession>
<dbReference type="RefSeq" id="WP_051617921.1">
    <property type="nucleotide sequence ID" value="NZ_FQUW01000004.1"/>
</dbReference>
<sequence length="133" mass="13868">MNHLLTLVAAGVLAAAVSWLVNGLFSRRIAGSIALVYVAPGVEEGAKTGFAWLLGTSIPLTHSIFGLIEGVWDAARGGRGFAAGLLSLVSHTCFGLAAGWLYRLTASVLLAVAGSCLLHMIWNGLILNLSRKP</sequence>
<dbReference type="AlphaFoldDB" id="A0A1M4SIW8"/>
<feature type="transmembrane region" description="Helical" evidence="1">
    <location>
        <begin position="80"/>
        <end position="102"/>
    </location>
</feature>